<dbReference type="EMBL" id="JAGSYN010000271">
    <property type="protein sequence ID" value="KAG7661010.1"/>
    <property type="molecule type" value="Genomic_DNA"/>
</dbReference>
<accession>A0A8J5USX2</accession>
<dbReference type="Proteomes" id="UP000694255">
    <property type="component" value="Unassembled WGS sequence"/>
</dbReference>
<gene>
    <name evidence="2" type="ORF">J8A68_005530</name>
</gene>
<name>A0A8J5USX2_9ASCO</name>
<feature type="compositionally biased region" description="Basic and acidic residues" evidence="1">
    <location>
        <begin position="93"/>
        <end position="105"/>
    </location>
</feature>
<protein>
    <submittedName>
        <fullName evidence="2">Uncharacterized protein</fullName>
    </submittedName>
</protein>
<sequence>MDFIADRIWEGIHEDSMMVIEHLWIHDGEMFMSVIYLKVQEGIKSIVLDELRDVVSFMDAEPVNFEDEIKQRETTEDVPVEEQPEEQQEVEEGEGHLNESTRKELITGGGR</sequence>
<evidence type="ECO:0000313" key="3">
    <source>
        <dbReference type="Proteomes" id="UP000694255"/>
    </source>
</evidence>
<feature type="region of interest" description="Disordered" evidence="1">
    <location>
        <begin position="66"/>
        <end position="111"/>
    </location>
</feature>
<evidence type="ECO:0000313" key="2">
    <source>
        <dbReference type="EMBL" id="KAG7661010.1"/>
    </source>
</evidence>
<organism evidence="2 3">
    <name type="scientific">[Candida] subhashii</name>
    <dbReference type="NCBI Taxonomy" id="561895"/>
    <lineage>
        <taxon>Eukaryota</taxon>
        <taxon>Fungi</taxon>
        <taxon>Dikarya</taxon>
        <taxon>Ascomycota</taxon>
        <taxon>Saccharomycotina</taxon>
        <taxon>Pichiomycetes</taxon>
        <taxon>Debaryomycetaceae</taxon>
        <taxon>Spathaspora</taxon>
    </lineage>
</organism>
<dbReference type="RefSeq" id="XP_049261243.1">
    <property type="nucleotide sequence ID" value="XM_049409606.1"/>
</dbReference>
<dbReference type="AlphaFoldDB" id="A0A8J5USX2"/>
<dbReference type="GeneID" id="73472330"/>
<keyword evidence="3" id="KW-1185">Reference proteome</keyword>
<feature type="compositionally biased region" description="Acidic residues" evidence="1">
    <location>
        <begin position="76"/>
        <end position="92"/>
    </location>
</feature>
<evidence type="ECO:0000256" key="1">
    <source>
        <dbReference type="SAM" id="MobiDB-lite"/>
    </source>
</evidence>
<reference evidence="2 3" key="1">
    <citation type="journal article" date="2021" name="DNA Res.">
        <title>Genome analysis of Candida subhashii reveals its hybrid nature and dual mitochondrial genome conformations.</title>
        <authorList>
            <person name="Mixao V."/>
            <person name="Hegedusova E."/>
            <person name="Saus E."/>
            <person name="Pryszcz L.P."/>
            <person name="Cillingova A."/>
            <person name="Nosek J."/>
            <person name="Gabaldon T."/>
        </authorList>
    </citation>
    <scope>NUCLEOTIDE SEQUENCE [LARGE SCALE GENOMIC DNA]</scope>
    <source>
        <strain evidence="2 3">CBS 10753</strain>
    </source>
</reference>
<proteinExistence type="predicted"/>
<comment type="caution">
    <text evidence="2">The sequence shown here is derived from an EMBL/GenBank/DDBJ whole genome shotgun (WGS) entry which is preliminary data.</text>
</comment>